<evidence type="ECO:0000256" key="3">
    <source>
        <dbReference type="ARBA" id="ARBA00022694"/>
    </source>
</evidence>
<dbReference type="InterPro" id="IPR050264">
    <property type="entry name" value="Bact_CCA-adding_enz_type3_sf"/>
</dbReference>
<dbReference type="EMBL" id="JACOGK010000013">
    <property type="protein sequence ID" value="MBC3536731.1"/>
    <property type="molecule type" value="Genomic_DNA"/>
</dbReference>
<evidence type="ECO:0000259" key="11">
    <source>
        <dbReference type="Pfam" id="PF12627"/>
    </source>
</evidence>
<evidence type="ECO:0000259" key="10">
    <source>
        <dbReference type="Pfam" id="PF01966"/>
    </source>
</evidence>
<evidence type="ECO:0000256" key="2">
    <source>
        <dbReference type="ARBA" id="ARBA00022679"/>
    </source>
</evidence>
<dbReference type="SUPFAM" id="SSF81891">
    <property type="entry name" value="Poly A polymerase C-terminal region-like"/>
    <property type="match status" value="1"/>
</dbReference>
<dbReference type="InterPro" id="IPR043519">
    <property type="entry name" value="NT_sf"/>
</dbReference>
<reference evidence="12 13" key="1">
    <citation type="submission" date="2020-08" db="EMBL/GenBank/DDBJ databases">
        <authorList>
            <person name="Liu C."/>
            <person name="Sun Q."/>
        </authorList>
    </citation>
    <scope>NUCLEOTIDE SEQUENCE [LARGE SCALE GENOMIC DNA]</scope>
    <source>
        <strain evidence="12 13">NSJ-59</strain>
    </source>
</reference>
<gene>
    <name evidence="12" type="ORF">H8J70_05650</name>
</gene>
<dbReference type="InterPro" id="IPR032828">
    <property type="entry name" value="PolyA_RNA-bd"/>
</dbReference>
<evidence type="ECO:0000256" key="6">
    <source>
        <dbReference type="ARBA" id="ARBA00022741"/>
    </source>
</evidence>
<evidence type="ECO:0000256" key="8">
    <source>
        <dbReference type="RuleBase" id="RU003953"/>
    </source>
</evidence>
<keyword evidence="7" id="KW-0460">Magnesium</keyword>
<dbReference type="Gene3D" id="1.10.3090.10">
    <property type="entry name" value="cca-adding enzyme, domain 2"/>
    <property type="match status" value="1"/>
</dbReference>
<organism evidence="12 13">
    <name type="scientific">Megasphaera hominis</name>
    <dbReference type="NCBI Taxonomy" id="159836"/>
    <lineage>
        <taxon>Bacteria</taxon>
        <taxon>Bacillati</taxon>
        <taxon>Bacillota</taxon>
        <taxon>Negativicutes</taxon>
        <taxon>Veillonellales</taxon>
        <taxon>Veillonellaceae</taxon>
        <taxon>Megasphaera</taxon>
    </lineage>
</organism>
<dbReference type="SUPFAM" id="SSF81301">
    <property type="entry name" value="Nucleotidyltransferase"/>
    <property type="match status" value="1"/>
</dbReference>
<keyword evidence="2 8" id="KW-0808">Transferase</keyword>
<accession>A0ABR6VHI4</accession>
<keyword evidence="3" id="KW-0819">tRNA processing</keyword>
<comment type="cofactor">
    <cofactor evidence="1">
        <name>Mg(2+)</name>
        <dbReference type="ChEBI" id="CHEBI:18420"/>
    </cofactor>
</comment>
<dbReference type="Proteomes" id="UP000606870">
    <property type="component" value="Unassembled WGS sequence"/>
</dbReference>
<feature type="domain" description="tRNA nucleotidyltransferase/poly(A) polymerase RNA and SrmB- binding" evidence="11">
    <location>
        <begin position="171"/>
        <end position="222"/>
    </location>
</feature>
<evidence type="ECO:0000256" key="4">
    <source>
        <dbReference type="ARBA" id="ARBA00022695"/>
    </source>
</evidence>
<dbReference type="Pfam" id="PF01743">
    <property type="entry name" value="PolyA_pol"/>
    <property type="match status" value="1"/>
</dbReference>
<dbReference type="Gene3D" id="3.30.460.10">
    <property type="entry name" value="Beta Polymerase, domain 2"/>
    <property type="match status" value="1"/>
</dbReference>
<protein>
    <submittedName>
        <fullName evidence="12">CCA tRNA nucleotidyltransferase</fullName>
    </submittedName>
</protein>
<evidence type="ECO:0000313" key="12">
    <source>
        <dbReference type="EMBL" id="MBC3536731.1"/>
    </source>
</evidence>
<dbReference type="Pfam" id="PF12627">
    <property type="entry name" value="PolyA_pol_RNAbd"/>
    <property type="match status" value="1"/>
</dbReference>
<dbReference type="InterPro" id="IPR002646">
    <property type="entry name" value="PolA_pol_head_dom"/>
</dbReference>
<dbReference type="CDD" id="cd05398">
    <property type="entry name" value="NT_ClassII-CCAase"/>
    <property type="match status" value="1"/>
</dbReference>
<dbReference type="InterPro" id="IPR006674">
    <property type="entry name" value="HD_domain"/>
</dbReference>
<keyword evidence="6" id="KW-0547">Nucleotide-binding</keyword>
<dbReference type="PANTHER" id="PTHR46173:SF1">
    <property type="entry name" value="CCA TRNA NUCLEOTIDYLTRANSFERASE 1, MITOCHONDRIAL"/>
    <property type="match status" value="1"/>
</dbReference>
<dbReference type="RefSeq" id="WP_186502886.1">
    <property type="nucleotide sequence ID" value="NZ_JACOGK010000013.1"/>
</dbReference>
<evidence type="ECO:0000259" key="9">
    <source>
        <dbReference type="Pfam" id="PF01743"/>
    </source>
</evidence>
<keyword evidence="13" id="KW-1185">Reference proteome</keyword>
<feature type="domain" description="HD" evidence="10">
    <location>
        <begin position="276"/>
        <end position="344"/>
    </location>
</feature>
<name>A0ABR6VHI4_9FIRM</name>
<comment type="caution">
    <text evidence="12">The sequence shown here is derived from an EMBL/GenBank/DDBJ whole genome shotgun (WGS) entry which is preliminary data.</text>
</comment>
<feature type="domain" description="Poly A polymerase head" evidence="9">
    <location>
        <begin position="19"/>
        <end position="143"/>
    </location>
</feature>
<evidence type="ECO:0000256" key="7">
    <source>
        <dbReference type="ARBA" id="ARBA00022842"/>
    </source>
</evidence>
<keyword evidence="5" id="KW-0479">Metal-binding</keyword>
<proteinExistence type="inferred from homology"/>
<keyword evidence="4" id="KW-0548">Nucleotidyltransferase</keyword>
<dbReference type="Pfam" id="PF01966">
    <property type="entry name" value="HD"/>
    <property type="match status" value="1"/>
</dbReference>
<comment type="similarity">
    <text evidence="8">Belongs to the tRNA nucleotidyltransferase/poly(A) polymerase family.</text>
</comment>
<evidence type="ECO:0000256" key="5">
    <source>
        <dbReference type="ARBA" id="ARBA00022723"/>
    </source>
</evidence>
<sequence>MNRIVRSVLHALEEAGYEAYLVGGAVRDILMQREPHDYDVTTSARPEEIRAVGAAQGWHTVEINSERFGIVVLVVDGMTIETATFRGEAYGADSHRPASVWYADTLREDVLRRDFTVNALAMDQYGTVYDYVGGQKDLHKKRLVTVGDATRRFTEDALRLFRACRFTGQLGFIPDKTMLRAMPAAFYRVQGLSLERVVQEIDRLMLTPEVSKGLDVLVRSGLGACSCRQKENGVYREVPILPELSHLPETPQSRPFHVFDAWFHTLAAVAHTPADLTIRYAMLFHDVAKGLPGIRGIHKGRFTDYGHDNKGAEIATAILTRWGKRPAFVQRVAWLVQTHMKFHYYANTGEGDLAKWLRHEALQGPFRRTDELTDAVEQATAVAVGDIWGCGRTEANTQGTEEFGRFMADLAQAMPVSTKDLHYDRRLTMQCGKETGACLHNLLQRVQNGQLENDPDVLYEAAEKWLKRQGEKNHEDQTR</sequence>
<keyword evidence="8" id="KW-0694">RNA-binding</keyword>
<evidence type="ECO:0000256" key="1">
    <source>
        <dbReference type="ARBA" id="ARBA00001946"/>
    </source>
</evidence>
<dbReference type="PANTHER" id="PTHR46173">
    <property type="entry name" value="CCA TRNA NUCLEOTIDYLTRANSFERASE 1, MITOCHONDRIAL"/>
    <property type="match status" value="1"/>
</dbReference>
<evidence type="ECO:0000313" key="13">
    <source>
        <dbReference type="Proteomes" id="UP000606870"/>
    </source>
</evidence>